<comment type="caution">
    <text evidence="2">The sequence shown here is derived from an EMBL/GenBank/DDBJ whole genome shotgun (WGS) entry which is preliminary data.</text>
</comment>
<name>A0ABS4Z7B8_9ACTN</name>
<keyword evidence="3" id="KW-1185">Reference proteome</keyword>
<gene>
    <name evidence="2" type="ORF">JOF54_001065</name>
</gene>
<reference evidence="2 3" key="1">
    <citation type="submission" date="2021-03" db="EMBL/GenBank/DDBJ databases">
        <title>Sequencing the genomes of 1000 actinobacteria strains.</title>
        <authorList>
            <person name="Klenk H.-P."/>
        </authorList>
    </citation>
    <scope>NUCLEOTIDE SEQUENCE [LARGE SCALE GENOMIC DNA]</scope>
    <source>
        <strain evidence="2 3">DSM 12936</strain>
    </source>
</reference>
<evidence type="ECO:0000313" key="3">
    <source>
        <dbReference type="Proteomes" id="UP000758168"/>
    </source>
</evidence>
<dbReference type="Pfam" id="PF10105">
    <property type="entry name" value="DUF2344"/>
    <property type="match status" value="1"/>
</dbReference>
<dbReference type="RefSeq" id="WP_210053660.1">
    <property type="nucleotide sequence ID" value="NZ_BAAAMH010000012.1"/>
</dbReference>
<organism evidence="2 3">
    <name type="scientific">Microlunatus capsulatus</name>
    <dbReference type="NCBI Taxonomy" id="99117"/>
    <lineage>
        <taxon>Bacteria</taxon>
        <taxon>Bacillati</taxon>
        <taxon>Actinomycetota</taxon>
        <taxon>Actinomycetes</taxon>
        <taxon>Propionibacteriales</taxon>
        <taxon>Propionibacteriaceae</taxon>
        <taxon>Microlunatus</taxon>
    </lineage>
</organism>
<dbReference type="InterPro" id="IPR018768">
    <property type="entry name" value="DUF2344"/>
</dbReference>
<feature type="domain" description="DUF2344" evidence="1">
    <location>
        <begin position="16"/>
        <end position="205"/>
    </location>
</feature>
<dbReference type="NCBIfam" id="TIGR03936">
    <property type="entry name" value="sam_1_link_chp"/>
    <property type="match status" value="1"/>
</dbReference>
<evidence type="ECO:0000313" key="2">
    <source>
        <dbReference type="EMBL" id="MBP2416143.1"/>
    </source>
</evidence>
<dbReference type="Proteomes" id="UP000758168">
    <property type="component" value="Unassembled WGS sequence"/>
</dbReference>
<accession>A0ABS4Z7B8</accession>
<evidence type="ECO:0000259" key="1">
    <source>
        <dbReference type="Pfam" id="PF10105"/>
    </source>
</evidence>
<sequence>MATRTQPEQQAPPVQKLRVRYAKRGRARFTSHRDFGRAFERALRRAGVPMAYSSGFSPHPRIAYANASPTGAASEAEYLEIGLSATCDPARVRDALDAALPPGLDVVEVVPSTPGALADLLTGSVWALDLAGVPDAVLDGAVALFLEQQEVRVERMTKNGMRQFDARVAVVALVPATGEEPVGPPPPGSRRLLVTLEHTTPAVRPDDVLAALVALAPEAAPADPPVLTRLTQGVLDRGTGAVVEP</sequence>
<proteinExistence type="predicted"/>
<protein>
    <submittedName>
        <fullName evidence="2">Radical SAM-linked protein</fullName>
    </submittedName>
</protein>
<dbReference type="EMBL" id="JAGIOB010000001">
    <property type="protein sequence ID" value="MBP2416143.1"/>
    <property type="molecule type" value="Genomic_DNA"/>
</dbReference>